<organism evidence="3 4">
    <name type="scientific">Brachybacterium sacelli</name>
    <dbReference type="NCBI Taxonomy" id="173364"/>
    <lineage>
        <taxon>Bacteria</taxon>
        <taxon>Bacillati</taxon>
        <taxon>Actinomycetota</taxon>
        <taxon>Actinomycetes</taxon>
        <taxon>Micrococcales</taxon>
        <taxon>Dermabacteraceae</taxon>
        <taxon>Brachybacterium</taxon>
    </lineage>
</organism>
<evidence type="ECO:0000256" key="1">
    <source>
        <dbReference type="SAM" id="MobiDB-lite"/>
    </source>
</evidence>
<feature type="transmembrane region" description="Helical" evidence="2">
    <location>
        <begin position="29"/>
        <end position="51"/>
    </location>
</feature>
<feature type="compositionally biased region" description="Low complexity" evidence="1">
    <location>
        <begin position="1"/>
        <end position="11"/>
    </location>
</feature>
<evidence type="ECO:0000313" key="4">
    <source>
        <dbReference type="Proteomes" id="UP001519290"/>
    </source>
</evidence>
<evidence type="ECO:0000313" key="3">
    <source>
        <dbReference type="EMBL" id="MBP2383862.1"/>
    </source>
</evidence>
<sequence>MSPRPDSAAPTDADRPRRRAVGDRAMQRATLTALVVGIVLDALVIVLAATIGDPPALTGALIGTGLTLVIVLPTLAIAFAGKHLTPVTMAATVLGSWAVKMLIVILVLIAVRDLASVSTRWIGLALLVGAVSAVFVEAVLLARSRQPLQVDPPEGPSDDRSGS</sequence>
<dbReference type="Proteomes" id="UP001519290">
    <property type="component" value="Unassembled WGS sequence"/>
</dbReference>
<accession>A0ABS4X5X5</accession>
<feature type="transmembrane region" description="Helical" evidence="2">
    <location>
        <begin position="87"/>
        <end position="109"/>
    </location>
</feature>
<keyword evidence="4" id="KW-1185">Reference proteome</keyword>
<reference evidence="3 4" key="1">
    <citation type="submission" date="2021-03" db="EMBL/GenBank/DDBJ databases">
        <title>Sequencing the genomes of 1000 actinobacteria strains.</title>
        <authorList>
            <person name="Klenk H.-P."/>
        </authorList>
    </citation>
    <scope>NUCLEOTIDE SEQUENCE [LARGE SCALE GENOMIC DNA]</scope>
    <source>
        <strain evidence="3 4">DSM 14566</strain>
    </source>
</reference>
<name>A0ABS4X5X5_9MICO</name>
<dbReference type="EMBL" id="JAGIOD010000002">
    <property type="protein sequence ID" value="MBP2383862.1"/>
    <property type="molecule type" value="Genomic_DNA"/>
</dbReference>
<evidence type="ECO:0008006" key="5">
    <source>
        <dbReference type="Google" id="ProtNLM"/>
    </source>
</evidence>
<feature type="compositionally biased region" description="Basic and acidic residues" evidence="1">
    <location>
        <begin position="12"/>
        <end position="21"/>
    </location>
</feature>
<evidence type="ECO:0000256" key="2">
    <source>
        <dbReference type="SAM" id="Phobius"/>
    </source>
</evidence>
<feature type="transmembrane region" description="Helical" evidence="2">
    <location>
        <begin position="57"/>
        <end position="80"/>
    </location>
</feature>
<feature type="transmembrane region" description="Helical" evidence="2">
    <location>
        <begin position="121"/>
        <end position="142"/>
    </location>
</feature>
<keyword evidence="2" id="KW-0812">Transmembrane</keyword>
<feature type="region of interest" description="Disordered" evidence="1">
    <location>
        <begin position="1"/>
        <end position="21"/>
    </location>
</feature>
<gene>
    <name evidence="3" type="ORF">JOF43_003851</name>
</gene>
<proteinExistence type="predicted"/>
<protein>
    <recommendedName>
        <fullName evidence="5">ATP synthase protein I</fullName>
    </recommendedName>
</protein>
<keyword evidence="2" id="KW-0472">Membrane</keyword>
<keyword evidence="2" id="KW-1133">Transmembrane helix</keyword>
<dbReference type="RefSeq" id="WP_209904751.1">
    <property type="nucleotide sequence ID" value="NZ_BAAAJW010000001.1"/>
</dbReference>
<comment type="caution">
    <text evidence="3">The sequence shown here is derived from an EMBL/GenBank/DDBJ whole genome shotgun (WGS) entry which is preliminary data.</text>
</comment>